<keyword evidence="2" id="KW-1185">Reference proteome</keyword>
<evidence type="ECO:0000256" key="1">
    <source>
        <dbReference type="SAM" id="Phobius"/>
    </source>
</evidence>
<accession>A0A915IG00</accession>
<dbReference type="AlphaFoldDB" id="A0A915IG00"/>
<evidence type="ECO:0000313" key="2">
    <source>
        <dbReference type="Proteomes" id="UP000887565"/>
    </source>
</evidence>
<organism evidence="2 3">
    <name type="scientific">Romanomermis culicivorax</name>
    <name type="common">Nematode worm</name>
    <dbReference type="NCBI Taxonomy" id="13658"/>
    <lineage>
        <taxon>Eukaryota</taxon>
        <taxon>Metazoa</taxon>
        <taxon>Ecdysozoa</taxon>
        <taxon>Nematoda</taxon>
        <taxon>Enoplea</taxon>
        <taxon>Dorylaimia</taxon>
        <taxon>Mermithida</taxon>
        <taxon>Mermithoidea</taxon>
        <taxon>Mermithidae</taxon>
        <taxon>Romanomermis</taxon>
    </lineage>
</organism>
<keyword evidence="1" id="KW-1133">Transmembrane helix</keyword>
<name>A0A915IG00_ROMCU</name>
<evidence type="ECO:0000313" key="3">
    <source>
        <dbReference type="WBParaSite" id="nRc.2.0.1.t13065-RA"/>
    </source>
</evidence>
<protein>
    <submittedName>
        <fullName evidence="3">Uncharacterized protein</fullName>
    </submittedName>
</protein>
<proteinExistence type="predicted"/>
<feature type="transmembrane region" description="Helical" evidence="1">
    <location>
        <begin position="41"/>
        <end position="62"/>
    </location>
</feature>
<keyword evidence="1" id="KW-0472">Membrane</keyword>
<keyword evidence="1" id="KW-0812">Transmembrane</keyword>
<sequence length="69" mass="8565">MTSKRQWWKIVTRRSYRKHSPIPQRRYVTCRAEKRLSDEKFSYFTLLCNSVAMKAIEMIFFYPKSQYNY</sequence>
<dbReference type="Proteomes" id="UP000887565">
    <property type="component" value="Unplaced"/>
</dbReference>
<reference evidence="3" key="1">
    <citation type="submission" date="2022-11" db="UniProtKB">
        <authorList>
            <consortium name="WormBaseParasite"/>
        </authorList>
    </citation>
    <scope>IDENTIFICATION</scope>
</reference>
<dbReference type="WBParaSite" id="nRc.2.0.1.t13065-RA">
    <property type="protein sequence ID" value="nRc.2.0.1.t13065-RA"/>
    <property type="gene ID" value="nRc.2.0.1.g13065"/>
</dbReference>